<accession>A0A4Y2GCB9</accession>
<keyword evidence="2" id="KW-1185">Reference proteome</keyword>
<dbReference type="Proteomes" id="UP000499080">
    <property type="component" value="Unassembled WGS sequence"/>
</dbReference>
<protein>
    <submittedName>
        <fullName evidence="1">Uncharacterized protein</fullName>
    </submittedName>
</protein>
<name>A0A4Y2GCB9_ARAVE</name>
<reference evidence="1 2" key="1">
    <citation type="journal article" date="2019" name="Sci. Rep.">
        <title>Orb-weaving spider Araneus ventricosus genome elucidates the spidroin gene catalogue.</title>
        <authorList>
            <person name="Kono N."/>
            <person name="Nakamura H."/>
            <person name="Ohtoshi R."/>
            <person name="Moran D.A.P."/>
            <person name="Shinohara A."/>
            <person name="Yoshida Y."/>
            <person name="Fujiwara M."/>
            <person name="Mori M."/>
            <person name="Tomita M."/>
            <person name="Arakawa K."/>
        </authorList>
    </citation>
    <scope>NUCLEOTIDE SEQUENCE [LARGE SCALE GENOMIC DNA]</scope>
</reference>
<dbReference type="EMBL" id="BGPR01001298">
    <property type="protein sequence ID" value="GBM50416.1"/>
    <property type="molecule type" value="Genomic_DNA"/>
</dbReference>
<comment type="caution">
    <text evidence="1">The sequence shown here is derived from an EMBL/GenBank/DDBJ whole genome shotgun (WGS) entry which is preliminary data.</text>
</comment>
<gene>
    <name evidence="1" type="ORF">AVEN_207071_1</name>
</gene>
<dbReference type="AlphaFoldDB" id="A0A4Y2GCB9"/>
<evidence type="ECO:0000313" key="1">
    <source>
        <dbReference type="EMBL" id="GBM50416.1"/>
    </source>
</evidence>
<organism evidence="1 2">
    <name type="scientific">Araneus ventricosus</name>
    <name type="common">Orbweaver spider</name>
    <name type="synonym">Epeira ventricosa</name>
    <dbReference type="NCBI Taxonomy" id="182803"/>
    <lineage>
        <taxon>Eukaryota</taxon>
        <taxon>Metazoa</taxon>
        <taxon>Ecdysozoa</taxon>
        <taxon>Arthropoda</taxon>
        <taxon>Chelicerata</taxon>
        <taxon>Arachnida</taxon>
        <taxon>Araneae</taxon>
        <taxon>Araneomorphae</taxon>
        <taxon>Entelegynae</taxon>
        <taxon>Araneoidea</taxon>
        <taxon>Araneidae</taxon>
        <taxon>Araneus</taxon>
    </lineage>
</organism>
<proteinExistence type="predicted"/>
<evidence type="ECO:0000313" key="2">
    <source>
        <dbReference type="Proteomes" id="UP000499080"/>
    </source>
</evidence>
<sequence length="121" mass="14053">MPFTWVLSLQILASGNRWRQNLFEYEKEKCSSYLAIMYLYREERPSSADFPEDSNDTGEAHFALLNFYGTLSLYDRLCHFVSASAITLKKALLLYLMPPSSLLKGMVGRRFRIGRSDKWVL</sequence>